<protein>
    <submittedName>
        <fullName evidence="1">Osmotically inducible protein OsmC</fullName>
    </submittedName>
</protein>
<dbReference type="OrthoDB" id="9791538at2"/>
<dbReference type="InterPro" id="IPR015946">
    <property type="entry name" value="KH_dom-like_a/b"/>
</dbReference>
<evidence type="ECO:0000313" key="2">
    <source>
        <dbReference type="Proteomes" id="UP000488936"/>
    </source>
</evidence>
<reference evidence="1 2" key="1">
    <citation type="journal article" date="2006" name="Int. J. Syst. Evol. Microbiol.">
        <title>Myroides pelagicus sp. nov., isolated from seawater in Thailand.</title>
        <authorList>
            <person name="Yoon J."/>
            <person name="Maneerat S."/>
            <person name="Kawai F."/>
            <person name="Yokota A."/>
        </authorList>
    </citation>
    <scope>NUCLEOTIDE SEQUENCE [LARGE SCALE GENOMIC DNA]</scope>
    <source>
        <strain evidence="1 2">SM1T</strain>
    </source>
</reference>
<proteinExistence type="predicted"/>
<dbReference type="Gene3D" id="3.30.300.20">
    <property type="match status" value="1"/>
</dbReference>
<comment type="caution">
    <text evidence="1">The sequence shown here is derived from an EMBL/GenBank/DDBJ whole genome shotgun (WGS) entry which is preliminary data.</text>
</comment>
<keyword evidence="2" id="KW-1185">Reference proteome</keyword>
<dbReference type="SUPFAM" id="SSF82784">
    <property type="entry name" value="OsmC-like"/>
    <property type="match status" value="1"/>
</dbReference>
<dbReference type="Proteomes" id="UP000488936">
    <property type="component" value="Unassembled WGS sequence"/>
</dbReference>
<sequence length="152" mass="16946">MKKDVVKVLGFSARSKQFAVKTANFSFTVNDGRDLVRVEQIDSEELLLAKLAGSIHYIGNLIGNTLNLDLKSIQIEVKGEKKQTVSEEINISDVNQFSKIDVIVKPTTPASIILLKEWIDAVKAACPVFTDFKKETKTIVTLVKEYDQFNVA</sequence>
<name>A0A7K1GJH9_9FLAO</name>
<accession>A0A7K1GJH9</accession>
<dbReference type="EMBL" id="WMJY01000005">
    <property type="protein sequence ID" value="MTH28948.1"/>
    <property type="molecule type" value="Genomic_DNA"/>
</dbReference>
<dbReference type="AlphaFoldDB" id="A0A7K1GJH9"/>
<dbReference type="InterPro" id="IPR036102">
    <property type="entry name" value="OsmC/Ohrsf"/>
</dbReference>
<dbReference type="Pfam" id="PF02566">
    <property type="entry name" value="OsmC"/>
    <property type="match status" value="1"/>
</dbReference>
<evidence type="ECO:0000313" key="1">
    <source>
        <dbReference type="EMBL" id="MTH28948.1"/>
    </source>
</evidence>
<dbReference type="RefSeq" id="WP_155034932.1">
    <property type="nucleotide sequence ID" value="NZ_JAYMMG010000003.1"/>
</dbReference>
<gene>
    <name evidence="1" type="ORF">GJV77_03300</name>
</gene>
<organism evidence="1 2">
    <name type="scientific">Myroides pelagicus</name>
    <dbReference type="NCBI Taxonomy" id="270914"/>
    <lineage>
        <taxon>Bacteria</taxon>
        <taxon>Pseudomonadati</taxon>
        <taxon>Bacteroidota</taxon>
        <taxon>Flavobacteriia</taxon>
        <taxon>Flavobacteriales</taxon>
        <taxon>Flavobacteriaceae</taxon>
        <taxon>Myroides</taxon>
    </lineage>
</organism>
<dbReference type="InterPro" id="IPR003718">
    <property type="entry name" value="OsmC/Ohr_fam"/>
</dbReference>